<dbReference type="Proteomes" id="UP000054721">
    <property type="component" value="Unassembled WGS sequence"/>
</dbReference>
<name>A0A0V1LEI8_9BILA</name>
<gene>
    <name evidence="1" type="ORF">T02_8866</name>
</gene>
<organism evidence="1 2">
    <name type="scientific">Trichinella nativa</name>
    <dbReference type="NCBI Taxonomy" id="6335"/>
    <lineage>
        <taxon>Eukaryota</taxon>
        <taxon>Metazoa</taxon>
        <taxon>Ecdysozoa</taxon>
        <taxon>Nematoda</taxon>
        <taxon>Enoplea</taxon>
        <taxon>Dorylaimia</taxon>
        <taxon>Trichinellida</taxon>
        <taxon>Trichinellidae</taxon>
        <taxon>Trichinella</taxon>
    </lineage>
</organism>
<keyword evidence="2" id="KW-1185">Reference proteome</keyword>
<evidence type="ECO:0000313" key="2">
    <source>
        <dbReference type="Proteomes" id="UP000054721"/>
    </source>
</evidence>
<dbReference type="AlphaFoldDB" id="A0A0V1LEI8"/>
<evidence type="ECO:0000313" key="1">
    <source>
        <dbReference type="EMBL" id="KRZ57834.1"/>
    </source>
</evidence>
<dbReference type="EMBL" id="JYDW01000067">
    <property type="protein sequence ID" value="KRZ57834.1"/>
    <property type="molecule type" value="Genomic_DNA"/>
</dbReference>
<sequence length="142" mass="16411">MLTARLTSIRLRNANLTSIFNALIMRNDRVDWSSVGIVSCHLVSLSIVKFMTFRRWENNKFECRICHQVIKSNLIPDMLQKFYIYNLYLIGKRQMNGICHNLMKMSTILTAPAAPVLQKLQFCLSFVELPQKSILLQKTTSA</sequence>
<comment type="caution">
    <text evidence="1">The sequence shown here is derived from an EMBL/GenBank/DDBJ whole genome shotgun (WGS) entry which is preliminary data.</text>
</comment>
<dbReference type="OrthoDB" id="5920203at2759"/>
<accession>A0A0V1LEI8</accession>
<reference evidence="1 2" key="1">
    <citation type="submission" date="2015-05" db="EMBL/GenBank/DDBJ databases">
        <title>Evolution of Trichinella species and genotypes.</title>
        <authorList>
            <person name="Korhonen P.K."/>
            <person name="Edoardo P."/>
            <person name="Giuseppe L.R."/>
            <person name="Gasser R.B."/>
        </authorList>
    </citation>
    <scope>NUCLEOTIDE SEQUENCE [LARGE SCALE GENOMIC DNA]</scope>
    <source>
        <strain evidence="1">ISS10</strain>
    </source>
</reference>
<proteinExistence type="predicted"/>
<protein>
    <submittedName>
        <fullName evidence="1">Uncharacterized protein</fullName>
    </submittedName>
</protein>